<evidence type="ECO:0000313" key="2">
    <source>
        <dbReference type="EMBL" id="GLW94311.1"/>
    </source>
</evidence>
<proteinExistence type="predicted"/>
<evidence type="ECO:0000313" key="3">
    <source>
        <dbReference type="Proteomes" id="UP001165042"/>
    </source>
</evidence>
<feature type="region of interest" description="Disordered" evidence="1">
    <location>
        <begin position="1"/>
        <end position="51"/>
    </location>
</feature>
<organism evidence="2 3">
    <name type="scientific">Actinokineospora globicatena</name>
    <dbReference type="NCBI Taxonomy" id="103729"/>
    <lineage>
        <taxon>Bacteria</taxon>
        <taxon>Bacillati</taxon>
        <taxon>Actinomycetota</taxon>
        <taxon>Actinomycetes</taxon>
        <taxon>Pseudonocardiales</taxon>
        <taxon>Pseudonocardiaceae</taxon>
        <taxon>Actinokineospora</taxon>
    </lineage>
</organism>
<reference evidence="2" key="1">
    <citation type="submission" date="2023-02" db="EMBL/GenBank/DDBJ databases">
        <title>Actinokineospora globicatena NBRC 15670.</title>
        <authorList>
            <person name="Ichikawa N."/>
            <person name="Sato H."/>
            <person name="Tonouchi N."/>
        </authorList>
    </citation>
    <scope>NUCLEOTIDE SEQUENCE</scope>
    <source>
        <strain evidence="2">NBRC 15670</strain>
    </source>
</reference>
<name>A0A9W6VCK4_9PSEU</name>
<comment type="caution">
    <text evidence="2">The sequence shown here is derived from an EMBL/GenBank/DDBJ whole genome shotgun (WGS) entry which is preliminary data.</text>
</comment>
<dbReference type="AlphaFoldDB" id="A0A9W6VCK4"/>
<protein>
    <submittedName>
        <fullName evidence="2">Uncharacterized protein</fullName>
    </submittedName>
</protein>
<feature type="compositionally biased region" description="Low complexity" evidence="1">
    <location>
        <begin position="32"/>
        <end position="46"/>
    </location>
</feature>
<dbReference type="Proteomes" id="UP001165042">
    <property type="component" value="Unassembled WGS sequence"/>
</dbReference>
<accession>A0A9W6VCK4</accession>
<feature type="compositionally biased region" description="Polar residues" evidence="1">
    <location>
        <begin position="1"/>
        <end position="13"/>
    </location>
</feature>
<gene>
    <name evidence="2" type="ORF">Aglo03_51270</name>
</gene>
<evidence type="ECO:0000256" key="1">
    <source>
        <dbReference type="SAM" id="MobiDB-lite"/>
    </source>
</evidence>
<sequence>MSVRATRTGTGNSAIVPDDGRTKRDPRRQGNGRRVTVRATRTGTGNSAIVPGGVRTKWEVRVGGKAGGA</sequence>
<dbReference type="EMBL" id="BSSD01000008">
    <property type="protein sequence ID" value="GLW94311.1"/>
    <property type="molecule type" value="Genomic_DNA"/>
</dbReference>
<keyword evidence="3" id="KW-1185">Reference proteome</keyword>